<dbReference type="Proteomes" id="UP000431901">
    <property type="component" value="Unassembled WGS sequence"/>
</dbReference>
<gene>
    <name evidence="2" type="ORF">GQ466_18415</name>
</gene>
<comment type="caution">
    <text evidence="2">The sequence shown here is derived from an EMBL/GenBank/DDBJ whole genome shotgun (WGS) entry which is preliminary data.</text>
</comment>
<proteinExistence type="predicted"/>
<accession>A0A6I4WCN5</accession>
<sequence length="112" mass="12118">MNAKFARFRCASLYGDGLAVGAPLGASATRCVRTSLTARRTAQRLARDADLHAYLIKQMPNLGFLTHITLTATGITAVVTAADQLTTLLDHLTPRRPFRPSDRARAEAPGNR</sequence>
<organism evidence="2 3">
    <name type="scientific">Actinomadura rayongensis</name>
    <dbReference type="NCBI Taxonomy" id="1429076"/>
    <lineage>
        <taxon>Bacteria</taxon>
        <taxon>Bacillati</taxon>
        <taxon>Actinomycetota</taxon>
        <taxon>Actinomycetes</taxon>
        <taxon>Streptosporangiales</taxon>
        <taxon>Thermomonosporaceae</taxon>
        <taxon>Actinomadura</taxon>
    </lineage>
</organism>
<dbReference type="AlphaFoldDB" id="A0A6I4WCN5"/>
<evidence type="ECO:0000256" key="1">
    <source>
        <dbReference type="SAM" id="MobiDB-lite"/>
    </source>
</evidence>
<protein>
    <submittedName>
        <fullName evidence="2">Uncharacterized protein</fullName>
    </submittedName>
</protein>
<evidence type="ECO:0000313" key="3">
    <source>
        <dbReference type="Proteomes" id="UP000431901"/>
    </source>
</evidence>
<dbReference type="EMBL" id="WUTW01000003">
    <property type="protein sequence ID" value="MXQ65995.1"/>
    <property type="molecule type" value="Genomic_DNA"/>
</dbReference>
<feature type="region of interest" description="Disordered" evidence="1">
    <location>
        <begin position="93"/>
        <end position="112"/>
    </location>
</feature>
<name>A0A6I4WCN5_9ACTN</name>
<dbReference type="RefSeq" id="WP_161104196.1">
    <property type="nucleotide sequence ID" value="NZ_JBHLYI010000004.1"/>
</dbReference>
<keyword evidence="3" id="KW-1185">Reference proteome</keyword>
<reference evidence="2 3" key="1">
    <citation type="submission" date="2019-12" db="EMBL/GenBank/DDBJ databases">
        <title>Nocardia macrotermitis sp. nov. and Nocardia aurantia sp. nov., isolated from the gut of the fungus growing-termite Macrotermes natalensis.</title>
        <authorList>
            <person name="Christine B."/>
            <person name="Rene B."/>
        </authorList>
    </citation>
    <scope>NUCLEOTIDE SEQUENCE [LARGE SCALE GENOMIC DNA]</scope>
    <source>
        <strain evidence="2 3">DSM 102126</strain>
    </source>
</reference>
<evidence type="ECO:0000313" key="2">
    <source>
        <dbReference type="EMBL" id="MXQ65995.1"/>
    </source>
</evidence>